<accession>A0ABN8TXK9</accession>
<protein>
    <submittedName>
        <fullName evidence="1">Glycosyltransferase family 2 protein</fullName>
    </submittedName>
</protein>
<dbReference type="Proteomes" id="UP001154322">
    <property type="component" value="Unassembled WGS sequence"/>
</dbReference>
<evidence type="ECO:0000313" key="2">
    <source>
        <dbReference type="Proteomes" id="UP001154322"/>
    </source>
</evidence>
<dbReference type="RefSeq" id="WP_213430189.1">
    <property type="nucleotide sequence ID" value="NZ_AP031286.1"/>
</dbReference>
<reference evidence="1" key="1">
    <citation type="submission" date="2022-06" db="EMBL/GenBank/DDBJ databases">
        <authorList>
            <person name="Dietemann V."/>
            <person name="Ory F."/>
            <person name="Dainat B."/>
            <person name="Oberhansli S."/>
        </authorList>
    </citation>
    <scope>NUCLEOTIDE SEQUENCE</scope>
    <source>
        <strain evidence="1">Ena-SAMPLE-TAB-26-04-2022-14:26:32:270-5432</strain>
    </source>
</reference>
<dbReference type="InterPro" id="IPR029044">
    <property type="entry name" value="Nucleotide-diphossugar_trans"/>
</dbReference>
<organism evidence="1 2">
    <name type="scientific">Paenibacillus melissococcoides</name>
    <dbReference type="NCBI Taxonomy" id="2912268"/>
    <lineage>
        <taxon>Bacteria</taxon>
        <taxon>Bacillati</taxon>
        <taxon>Bacillota</taxon>
        <taxon>Bacilli</taxon>
        <taxon>Bacillales</taxon>
        <taxon>Paenibacillaceae</taxon>
        <taxon>Paenibacillus</taxon>
    </lineage>
</organism>
<evidence type="ECO:0000313" key="1">
    <source>
        <dbReference type="EMBL" id="CAH8242925.1"/>
    </source>
</evidence>
<name>A0ABN8TXK9_9BACL</name>
<proteinExistence type="predicted"/>
<dbReference type="SUPFAM" id="SSF53448">
    <property type="entry name" value="Nucleotide-diphospho-sugar transferases"/>
    <property type="match status" value="1"/>
</dbReference>
<sequence length="240" mass="27176">MRFIVGIFYVNRLDLLYRAIGSIRRYWPHTVVIDNSPGQELRCAPGLSSRVTVYVPPVPLSHSQSQNLLQYWGAEQKCDAVLYMHSDAEAHEGTPEAFLAILNRWLQKGHKWGIAFTNLDTLAAFRMEAVKAAGPWDTALPMYFSDQDWYRRVLLSGYEIAHTGLGVTHHNDGASTVKSDPYLTLLHQVTFPLYHSYYQRKWGGPLGQETYILPFGQYPVNPVPDYLSDIGGEPGDHHTV</sequence>
<dbReference type="EMBL" id="CALYLO010000001">
    <property type="protein sequence ID" value="CAH8242925.1"/>
    <property type="molecule type" value="Genomic_DNA"/>
</dbReference>
<comment type="caution">
    <text evidence="1">The sequence shown here is derived from an EMBL/GenBank/DDBJ whole genome shotgun (WGS) entry which is preliminary data.</text>
</comment>
<keyword evidence="2" id="KW-1185">Reference proteome</keyword>
<gene>
    <name evidence="1" type="ORF">WJ0W_000134</name>
</gene>